<name>A0ACC2P706_9HYME</name>
<evidence type="ECO:0000313" key="2">
    <source>
        <dbReference type="Proteomes" id="UP001239111"/>
    </source>
</evidence>
<sequence length="2079" mass="234238">MKLLVCAAVLISTSVEGQDGTHVEGEDGLSGWFGFGPWSSANKLTISSVMELLSGGTVFSDASPSGNIPVQPSLSTESPVRIPGRQTTPGISSTQAPLETIASDFLKLLERVASGTETIPMAFVRMEVERLNRKLYSNFGYKLAILSDCPELKNVDLGIPILSTAKDILHGKDTEKVKHVDHHQDHQDAGVVADVKIDENVDRTRSKRSVLATGDVGQEQQQQEQTADNVGKSSESDKTQVIDGQVGQVKTLDTEQIRRLDQDVGGVEPVVPEAVAAVSDIASPSIVDNNQIQVSQANDGVNQVQPTVDEVVKSASPVDTVQGIAKSQVHEKNEYRFVYPDDPILSVQTEPIVAATRDNAPASPTSSSTFPRLQYWKDQALLLQEQILNNTFVQAVQKRVATMLPGIARISDQEYLGLVRTIMEKEKIPESNEVDTSALRAKGLTEDQIEIIKCTQQLYAQKGRQSFTENMTQCIQGLNIANCMRIFIYPIVVEYMPEAFTRALSGLPYEINLSEAFRSKDKIKVTRQVPILGLIMNPIDPDALVHNILSDGLLRNTAYEDYPSYISANNESFSKLLSCSKMSILQMTEKFLPENARQGYTDEMLSCIKRFEYFSCIKYYAWPMLRQYNPSLAQFPLSDSYVASLTSQNYPLLTYPGYEPGFTQPPEIIESGPARNRIETIIAQILRNNINTYSRAAPPSLPPQLDFLTRNSQMTPEQLNSIYLAEQLLPADIRYEYVTKTLQCVAQFDYYNCMKYSTWPLLRQVNPSLPAFPSIQYFIDRVTTPKPPADFPSIPSAPSIPSPPSVPSVPEVPSPPPVPSIPSYPGQNQPGQQNDTAAGFRRHQSAALESRLYQILKTVRESMEATRFAPLPYTENQVYIFPLMTKDQSRIFGLAEDILPPLAREPLMTSTYFCLNDKNEFSTCFKTIMWPFIRSYVRDLPEFPAEYERGIFGTIPSIPNAFPNTPNAIPNPIPSFPTGDNFFILKEIGKFFAEGSETAMQYIIESVKTFGQGFNIQKLVEVMRNIQSNSREFINAPTPQYPRIPDFFNILSATQENVVHAAEYIVPQQYRQKYQEDMIKCVRAKPFPACSYEIIFPYVSSYIKNALSTPLNFNNNNLANRDSIKSNDIDPSRIWTKAFPENQGLNAPLSNNQLDSKASQLSSSEPESVILSMLRYYQMTARRLPESPKLSIANTPEFARVFNTTRRALIPTIAEALLPEESRKEFLPQMFECAQKFTFLECSRDILYPTLRAAYPDFPAYPDFEHELDKSQISSMIQILEQKSLTPELITEFRSLPEMDNLYKYATEDKAPYLKYLIAKLPDTLYYDAYLKMSQCAQFSDGLYCSHDIVYPILKQYYNAPEINIDEYYPITAQPAINPSLLNQRSPFDYEMFCENMGLVCTLTPYGTRQGLPSHLSSSSLESPVIPFGRVRDGSRIFKHTQDIWDSNITTSVGADKTTTSGATSHSSTTSNRQELIKVHDSSNHFSNQLTDSSNRVKRNVDDLLDSYSDSIPDDKKNSTPKRVPSDLTVETLTETEYLQILVHESNSRNKHLSGNEDLTVRDYFVDTLDDKDKELLTADQYEILKLVQRLNDETAKASFMSKLFRCIRSLSFIRCMGIFVWPMISNNLPQVLPFSLPDSRNDRATDEGHLQEIFRKTPAEIEIELLDRKKQIESKLVHLYKKLTEEEFEMTVGSMKVHGHGDGELSLNFPNNREGRYSEFKDNKNLPSVLNAVSEVIDGIFDAKPEKLRNRKELKKSRSLHNYEESHFGKFLRRSSNAKDSERSLQDERVINILLDKIRPSTGGLKDEEIKYHPNFDDAYRAFQVLFGPKVTAKLASHLTALKIEDLRNFEENLESIKHGDAIKVVPLESQRKFHSKKSKTLNRRGHSLFMPTRTSRKLDITEENSVMPDLLFHLKKHIVEYVKNRLKLDQEDKTTETGLTVHLPKLHENISIDRESKIEDASEGRGKKKGGGGGGGEMMHKMMPAAGMVGMMMMHMGMAHAKAAASVANLLSNMALASAVLGMVKDMMMGNSDQPKIKYVYESEQKPSHPWSADRLGGLKTSQTLFPPSPPVFTEPY</sequence>
<accession>A0ACC2P706</accession>
<comment type="caution">
    <text evidence="1">The sequence shown here is derived from an EMBL/GenBank/DDBJ whole genome shotgun (WGS) entry which is preliminary data.</text>
</comment>
<organism evidence="1 2">
    <name type="scientific">Eretmocerus hayati</name>
    <dbReference type="NCBI Taxonomy" id="131215"/>
    <lineage>
        <taxon>Eukaryota</taxon>
        <taxon>Metazoa</taxon>
        <taxon>Ecdysozoa</taxon>
        <taxon>Arthropoda</taxon>
        <taxon>Hexapoda</taxon>
        <taxon>Insecta</taxon>
        <taxon>Pterygota</taxon>
        <taxon>Neoptera</taxon>
        <taxon>Endopterygota</taxon>
        <taxon>Hymenoptera</taxon>
        <taxon>Apocrita</taxon>
        <taxon>Proctotrupomorpha</taxon>
        <taxon>Chalcidoidea</taxon>
        <taxon>Aphelinidae</taxon>
        <taxon>Aphelininae</taxon>
        <taxon>Eretmocerus</taxon>
    </lineage>
</organism>
<reference evidence="1" key="1">
    <citation type="submission" date="2023-04" db="EMBL/GenBank/DDBJ databases">
        <title>A chromosome-level genome assembly of the parasitoid wasp Eretmocerus hayati.</title>
        <authorList>
            <person name="Zhong Y."/>
            <person name="Liu S."/>
            <person name="Liu Y."/>
        </authorList>
    </citation>
    <scope>NUCLEOTIDE SEQUENCE</scope>
    <source>
        <strain evidence="1">ZJU_SS_LIU_2023</strain>
    </source>
</reference>
<protein>
    <submittedName>
        <fullName evidence="1">Uncharacterized protein</fullName>
    </submittedName>
</protein>
<proteinExistence type="predicted"/>
<evidence type="ECO:0000313" key="1">
    <source>
        <dbReference type="EMBL" id="KAJ8679375.1"/>
    </source>
</evidence>
<dbReference type="Proteomes" id="UP001239111">
    <property type="component" value="Chromosome 2"/>
</dbReference>
<gene>
    <name evidence="1" type="ORF">QAD02_015162</name>
</gene>
<keyword evidence="2" id="KW-1185">Reference proteome</keyword>
<dbReference type="EMBL" id="CM056742">
    <property type="protein sequence ID" value="KAJ8679375.1"/>
    <property type="molecule type" value="Genomic_DNA"/>
</dbReference>